<evidence type="ECO:0000313" key="2">
    <source>
        <dbReference type="EMBL" id="CEE01221.1"/>
    </source>
</evidence>
<keyword evidence="3" id="KW-1185">Reference proteome</keyword>
<feature type="transmembrane region" description="Helical" evidence="1">
    <location>
        <begin position="46"/>
        <end position="61"/>
    </location>
</feature>
<reference evidence="2 3" key="1">
    <citation type="submission" date="2014-07" db="EMBL/GenBank/DDBJ databases">
        <authorList>
            <person name="Wibberg Daniel"/>
        </authorList>
    </citation>
    <scope>NUCLEOTIDE SEQUENCE [LARGE SCALE GENOMIC DNA]</scope>
</reference>
<evidence type="ECO:0000313" key="3">
    <source>
        <dbReference type="Proteomes" id="UP000040576"/>
    </source>
</evidence>
<dbReference type="Proteomes" id="UP000040576">
    <property type="component" value="Unassembled WGS sequence"/>
</dbReference>
<feature type="transmembrane region" description="Helical" evidence="1">
    <location>
        <begin position="6"/>
        <end position="25"/>
    </location>
</feature>
<keyword evidence="1" id="KW-1133">Transmembrane helix</keyword>
<dbReference type="EMBL" id="CCRF01000044">
    <property type="protein sequence ID" value="CEE01221.1"/>
    <property type="molecule type" value="Genomic_DNA"/>
</dbReference>
<evidence type="ECO:0000256" key="1">
    <source>
        <dbReference type="SAM" id="Phobius"/>
    </source>
</evidence>
<gene>
    <name evidence="2" type="ORF">BT1A1_1392</name>
</gene>
<proteinExistence type="predicted"/>
<keyword evidence="1" id="KW-0472">Membrane</keyword>
<sequence>MKELGIVLFIFISLIILSIGIDFFLTKGDLHEIIITAVNPFRVMDIPEMVIMILFILRYFLEKAVELWKKIKKYGVDVGKVNREGN</sequence>
<protein>
    <submittedName>
        <fullName evidence="2">Putative membrane protein</fullName>
    </submittedName>
</protein>
<dbReference type="AlphaFoldDB" id="A0A090IT18"/>
<organism evidence="2 3">
    <name type="scientific">Caldibacillus thermoamylovorans</name>
    <dbReference type="NCBI Taxonomy" id="35841"/>
    <lineage>
        <taxon>Bacteria</taxon>
        <taxon>Bacillati</taxon>
        <taxon>Bacillota</taxon>
        <taxon>Bacilli</taxon>
        <taxon>Bacillales</taxon>
        <taxon>Bacillaceae</taxon>
        <taxon>Caldibacillus</taxon>
    </lineage>
</organism>
<dbReference type="InterPro" id="IPR058725">
    <property type="entry name" value="YczF"/>
</dbReference>
<name>A0A090IT18_9BACI</name>
<dbReference type="Pfam" id="PF26310">
    <property type="entry name" value="YczF"/>
    <property type="match status" value="1"/>
</dbReference>
<keyword evidence="1" id="KW-0812">Transmembrane</keyword>
<dbReference type="RefSeq" id="WP_034769421.1">
    <property type="nucleotide sequence ID" value="NZ_CCRF01000044.1"/>
</dbReference>
<accession>A0A090IT18</accession>